<dbReference type="EMBL" id="BDEC01000060">
    <property type="protein sequence ID" value="GBD68742.1"/>
    <property type="molecule type" value="Genomic_DNA"/>
</dbReference>
<evidence type="ECO:0000313" key="2">
    <source>
        <dbReference type="Proteomes" id="UP000236214"/>
    </source>
</evidence>
<accession>A0A2H6CUR8</accession>
<protein>
    <submittedName>
        <fullName evidence="1">Putative transposase</fullName>
    </submittedName>
</protein>
<keyword evidence="2" id="KW-1185">Reference proteome</keyword>
<name>A0A2H6CUR8_TETHA</name>
<comment type="caution">
    <text evidence="1">The sequence shown here is derived from an EMBL/GenBank/DDBJ whole genome shotgun (WGS) entry which is preliminary data.</text>
</comment>
<sequence length="58" mass="6706">MKELDWSVALLELVKIIQAVSEKAESTLQDFIESQLQHWIDTLPNYIKGYLPNLVCET</sequence>
<reference evidence="1 2" key="1">
    <citation type="submission" date="2016-05" db="EMBL/GenBank/DDBJ databases">
        <title>Whole genome sequencing of Tetragenococcus halophilus subsp. halophilus NISL 7118.</title>
        <authorList>
            <person name="Shiwa Y."/>
            <person name="Nishimura I."/>
            <person name="Yoshikawa H."/>
            <person name="Koyama Y."/>
            <person name="Oguma T."/>
        </authorList>
    </citation>
    <scope>NUCLEOTIDE SEQUENCE [LARGE SCALE GENOMIC DNA]</scope>
    <source>
        <strain evidence="1 2">NISL 7118</strain>
    </source>
</reference>
<gene>
    <name evidence="1" type="ORF">TEHN7118_1548</name>
</gene>
<organism evidence="1 2">
    <name type="scientific">Tetragenococcus halophilus subsp. halophilus</name>
    <dbReference type="NCBI Taxonomy" id="1513897"/>
    <lineage>
        <taxon>Bacteria</taxon>
        <taxon>Bacillati</taxon>
        <taxon>Bacillota</taxon>
        <taxon>Bacilli</taxon>
        <taxon>Lactobacillales</taxon>
        <taxon>Enterococcaceae</taxon>
        <taxon>Tetragenococcus</taxon>
    </lineage>
</organism>
<dbReference type="Proteomes" id="UP000236214">
    <property type="component" value="Unassembled WGS sequence"/>
</dbReference>
<proteinExistence type="predicted"/>
<evidence type="ECO:0000313" key="1">
    <source>
        <dbReference type="EMBL" id="GBD68742.1"/>
    </source>
</evidence>
<dbReference type="AlphaFoldDB" id="A0A2H6CUR8"/>